<evidence type="ECO:0000313" key="13">
    <source>
        <dbReference type="Proteomes" id="UP000433483"/>
    </source>
</evidence>
<dbReference type="OrthoDB" id="123873at2759"/>
<dbReference type="EMBL" id="QXFZ01000084">
    <property type="protein sequence ID" value="KAE9134355.1"/>
    <property type="molecule type" value="Genomic_DNA"/>
</dbReference>
<evidence type="ECO:0000313" key="17">
    <source>
        <dbReference type="Proteomes" id="UP000441208"/>
    </source>
</evidence>
<evidence type="ECO:0000313" key="6">
    <source>
        <dbReference type="EMBL" id="KAE9134355.1"/>
    </source>
</evidence>
<reference evidence="12 13" key="1">
    <citation type="submission" date="2018-08" db="EMBL/GenBank/DDBJ databases">
        <title>Genomic investigation of the strawberry pathogen Phytophthora fragariae indicates pathogenicity is determined by transcriptional variation in three key races.</title>
        <authorList>
            <person name="Adams T.M."/>
            <person name="Armitage A.D."/>
            <person name="Sobczyk M.K."/>
            <person name="Bates H.J."/>
            <person name="Dunwell J.M."/>
            <person name="Nellist C.F."/>
            <person name="Harrison R.J."/>
        </authorList>
    </citation>
    <scope>NUCLEOTIDE SEQUENCE [LARGE SCALE GENOMIC DNA]</scope>
    <source>
        <strain evidence="10 14">A4</strain>
        <strain evidence="9 15">BC-1</strain>
        <strain evidence="8 19">BC-23</strain>
        <strain evidence="7 13">NOV-27</strain>
        <strain evidence="5 16">NOV-5</strain>
        <strain evidence="6 17">NOV-71</strain>
        <strain evidence="11 20">NOV-77</strain>
        <strain evidence="2 12">NOV-9</strain>
        <strain evidence="4 21">ONT-3</strain>
        <strain evidence="3 18">SCRP245</strain>
    </source>
</reference>
<evidence type="ECO:0000313" key="11">
    <source>
        <dbReference type="EMBL" id="KAE9301542.1"/>
    </source>
</evidence>
<dbReference type="EMBL" id="QXFW01002409">
    <property type="protein sequence ID" value="KAE8978838.1"/>
    <property type="molecule type" value="Genomic_DNA"/>
</dbReference>
<evidence type="ECO:0000313" key="21">
    <source>
        <dbReference type="Proteomes" id="UP000488956"/>
    </source>
</evidence>
<evidence type="ECO:0000313" key="7">
    <source>
        <dbReference type="EMBL" id="KAE9179330.1"/>
    </source>
</evidence>
<dbReference type="Proteomes" id="UP000460718">
    <property type="component" value="Unassembled WGS sequence"/>
</dbReference>
<dbReference type="Proteomes" id="UP000488956">
    <property type="component" value="Unassembled WGS sequence"/>
</dbReference>
<evidence type="ECO:0000313" key="19">
    <source>
        <dbReference type="Proteomes" id="UP000476176"/>
    </source>
</evidence>
<evidence type="ECO:0000313" key="5">
    <source>
        <dbReference type="EMBL" id="KAE9100520.1"/>
    </source>
</evidence>
<dbReference type="EMBL" id="QXFY01002186">
    <property type="protein sequence ID" value="KAE9301542.1"/>
    <property type="molecule type" value="Genomic_DNA"/>
</dbReference>
<evidence type="ECO:0000313" key="20">
    <source>
        <dbReference type="Proteomes" id="UP000486351"/>
    </source>
</evidence>
<feature type="domain" description="PiggyBac transposable element-derived protein" evidence="1">
    <location>
        <begin position="180"/>
        <end position="550"/>
    </location>
</feature>
<evidence type="ECO:0000313" key="16">
    <source>
        <dbReference type="Proteomes" id="UP000440732"/>
    </source>
</evidence>
<dbReference type="Proteomes" id="UP000429523">
    <property type="component" value="Unassembled WGS sequence"/>
</dbReference>
<evidence type="ECO:0000259" key="1">
    <source>
        <dbReference type="Pfam" id="PF13843"/>
    </source>
</evidence>
<evidence type="ECO:0000313" key="9">
    <source>
        <dbReference type="EMBL" id="KAE9190095.1"/>
    </source>
</evidence>
<dbReference type="Proteomes" id="UP000441208">
    <property type="component" value="Unassembled WGS sequence"/>
</dbReference>
<evidence type="ECO:0000313" key="15">
    <source>
        <dbReference type="Proteomes" id="UP000440367"/>
    </source>
</evidence>
<evidence type="ECO:0000313" key="12">
    <source>
        <dbReference type="Proteomes" id="UP000429523"/>
    </source>
</evidence>
<dbReference type="AlphaFoldDB" id="A0A6A3WBG6"/>
<dbReference type="EMBL" id="QXGF01002338">
    <property type="protein sequence ID" value="KAE8925123.1"/>
    <property type="molecule type" value="Genomic_DNA"/>
</dbReference>
<evidence type="ECO:0000313" key="4">
    <source>
        <dbReference type="EMBL" id="KAE9077758.1"/>
    </source>
</evidence>
<evidence type="ECO:0000313" key="8">
    <source>
        <dbReference type="EMBL" id="KAE9187507.1"/>
    </source>
</evidence>
<dbReference type="Proteomes" id="UP000440367">
    <property type="component" value="Unassembled WGS sequence"/>
</dbReference>
<protein>
    <recommendedName>
        <fullName evidence="1">PiggyBac transposable element-derived protein domain-containing protein</fullName>
    </recommendedName>
</protein>
<dbReference type="EMBL" id="QXFX01002366">
    <property type="protein sequence ID" value="KAE9077758.1"/>
    <property type="molecule type" value="Genomic_DNA"/>
</dbReference>
<dbReference type="Proteomes" id="UP000476176">
    <property type="component" value="Unassembled WGS sequence"/>
</dbReference>
<name>A0A6A3WBG6_9STRA</name>
<dbReference type="PANTHER" id="PTHR46599:SF3">
    <property type="entry name" value="PIGGYBAC TRANSPOSABLE ELEMENT-DERIVED PROTEIN 4"/>
    <property type="match status" value="1"/>
</dbReference>
<keyword evidence="13" id="KW-1185">Reference proteome</keyword>
<dbReference type="Proteomes" id="UP000433483">
    <property type="component" value="Unassembled WGS sequence"/>
</dbReference>
<dbReference type="PANTHER" id="PTHR46599">
    <property type="entry name" value="PIGGYBAC TRANSPOSABLE ELEMENT-DERIVED PROTEIN 4"/>
    <property type="match status" value="1"/>
</dbReference>
<dbReference type="Pfam" id="PF13843">
    <property type="entry name" value="DDE_Tnp_1_7"/>
    <property type="match status" value="1"/>
</dbReference>
<evidence type="ECO:0000313" key="10">
    <source>
        <dbReference type="EMBL" id="KAE9282658.1"/>
    </source>
</evidence>
<dbReference type="Proteomes" id="UP000440732">
    <property type="component" value="Unassembled WGS sequence"/>
</dbReference>
<dbReference type="EMBL" id="QXGB01002298">
    <property type="protein sequence ID" value="KAE9179330.1"/>
    <property type="molecule type" value="Genomic_DNA"/>
</dbReference>
<dbReference type="EMBL" id="QXGD01002332">
    <property type="protein sequence ID" value="KAE9190095.1"/>
    <property type="molecule type" value="Genomic_DNA"/>
</dbReference>
<dbReference type="EMBL" id="QXGA01002285">
    <property type="protein sequence ID" value="KAE9100520.1"/>
    <property type="molecule type" value="Genomic_DNA"/>
</dbReference>
<accession>A0A6A3WBG6</accession>
<comment type="caution">
    <text evidence="7">The sequence shown here is derived from an EMBL/GenBank/DDBJ whole genome shotgun (WGS) entry which is preliminary data.</text>
</comment>
<gene>
    <name evidence="10" type="ORF">PF001_g23202</name>
    <name evidence="9" type="ORF">PF002_g24864</name>
    <name evidence="8" type="ORF">PF004_g22774</name>
    <name evidence="7" type="ORF">PF005_g23727</name>
    <name evidence="5" type="ORF">PF006_g22879</name>
    <name evidence="6" type="ORF">PF007_g2962</name>
    <name evidence="11" type="ORF">PF008_g22724</name>
    <name evidence="2" type="ORF">PF009_g24660</name>
    <name evidence="4" type="ORF">PF010_g23386</name>
    <name evidence="3" type="ORF">PF011_g23082</name>
</gene>
<dbReference type="EMBL" id="QXGC01002333">
    <property type="protein sequence ID" value="KAE9187507.1"/>
    <property type="molecule type" value="Genomic_DNA"/>
</dbReference>
<dbReference type="Proteomes" id="UP000486351">
    <property type="component" value="Unassembled WGS sequence"/>
</dbReference>
<evidence type="ECO:0000313" key="2">
    <source>
        <dbReference type="EMBL" id="KAE8925123.1"/>
    </source>
</evidence>
<sequence>MYVDTLVAFSPVKEGFVSQKKKYVGVGNAFLVGRVCRIVKKSLFQINSLDSQFQNHVETLNLSAVQRGNAIYRSIHGNSARLAWGRLCAVDEGEEVNIDAEMELFEQFMEPLEPPVEVPTTVAEVEAIKNMRFEPGLENVPPTDLYQHADGSTKTRLRPEFNHIFQHSSSASLFAYIPVSFWQQVVREMNTYARIHSIALAKLVSLDELMTFLGILFYMALIDKGEYSNYWGLQVEDTIFGGSSVGLDNVMPLRRFKDLRKVFCFQCVDPRAANTDQAARIRPLLNLLKVTGSKYVEVGRDIALDEASVACRSKFGKPLIVYNPMKPTGKYHFRIYMLCCATTWISLNFRLHCVRDIAERLDGVVSPEDIQALNEEIEGSSSIRKCVLEVVRPLYCTRRIVNSDNYYTSVQLLIALRIKGLYGRGTVRKTSSHFPKHVLLEKKDCVRGEFRQGVSIDRTMVAASWFDSAIVAVVSNADASTQTTVSRQVRAEQREFTAPTCIKAYNTNMQGVDRLDQMRARFSLADGHSFKKWHKKLGLALIDVARANAYLTRRLVVDMTRVRDPHREFLVDLISELLSGKWKEAPSERQMFYADAAGGAVAEQASPSSAVWISGESGERRPFGSPQKQCSAVSSKQYYTDMNRKRRGCVVCRWKGRYATQVTDICVLHNVYLCQNVHASSTPYTCPRITWTCWEKYHRWYLPHKLFSLTGKVCTSSRLYKLKQEAMGNPEASGTTAAGRTAVRAIVL</sequence>
<evidence type="ECO:0000313" key="18">
    <source>
        <dbReference type="Proteomes" id="UP000460718"/>
    </source>
</evidence>
<organism evidence="7 13">
    <name type="scientific">Phytophthora fragariae</name>
    <dbReference type="NCBI Taxonomy" id="53985"/>
    <lineage>
        <taxon>Eukaryota</taxon>
        <taxon>Sar</taxon>
        <taxon>Stramenopiles</taxon>
        <taxon>Oomycota</taxon>
        <taxon>Peronosporomycetes</taxon>
        <taxon>Peronosporales</taxon>
        <taxon>Peronosporaceae</taxon>
        <taxon>Phytophthora</taxon>
    </lineage>
</organism>
<dbReference type="InterPro" id="IPR029526">
    <property type="entry name" value="PGBD"/>
</dbReference>
<dbReference type="Proteomes" id="UP000437068">
    <property type="component" value="Unassembled WGS sequence"/>
</dbReference>
<evidence type="ECO:0000313" key="14">
    <source>
        <dbReference type="Proteomes" id="UP000437068"/>
    </source>
</evidence>
<evidence type="ECO:0000313" key="3">
    <source>
        <dbReference type="EMBL" id="KAE8978838.1"/>
    </source>
</evidence>
<dbReference type="EMBL" id="QXGE01002348">
    <property type="protein sequence ID" value="KAE9282658.1"/>
    <property type="molecule type" value="Genomic_DNA"/>
</dbReference>
<proteinExistence type="predicted"/>